<name>A0ABW5SET0_9FLAO</name>
<dbReference type="EMBL" id="JBHULZ010000041">
    <property type="protein sequence ID" value="MFD2698154.1"/>
    <property type="molecule type" value="Genomic_DNA"/>
</dbReference>
<dbReference type="InterPro" id="IPR032286">
    <property type="entry name" value="DUF4837"/>
</dbReference>
<dbReference type="RefSeq" id="WP_379047250.1">
    <property type="nucleotide sequence ID" value="NZ_JBHULZ010000041.1"/>
</dbReference>
<comment type="caution">
    <text evidence="1">The sequence shown here is derived from an EMBL/GenBank/DDBJ whole genome shotgun (WGS) entry which is preliminary data.</text>
</comment>
<dbReference type="PROSITE" id="PS51257">
    <property type="entry name" value="PROKAR_LIPOPROTEIN"/>
    <property type="match status" value="1"/>
</dbReference>
<gene>
    <name evidence="1" type="ORF">ACFSQ0_09145</name>
</gene>
<reference evidence="2" key="1">
    <citation type="journal article" date="2019" name="Int. J. Syst. Evol. Microbiol.">
        <title>The Global Catalogue of Microorganisms (GCM) 10K type strain sequencing project: providing services to taxonomists for standard genome sequencing and annotation.</title>
        <authorList>
            <consortium name="The Broad Institute Genomics Platform"/>
            <consortium name="The Broad Institute Genome Sequencing Center for Infectious Disease"/>
            <person name="Wu L."/>
            <person name="Ma J."/>
        </authorList>
    </citation>
    <scope>NUCLEOTIDE SEQUENCE [LARGE SCALE GENOMIC DNA]</scope>
    <source>
        <strain evidence="2">KCTC 42255</strain>
    </source>
</reference>
<organism evidence="1 2">
    <name type="scientific">Mesonia sediminis</name>
    <dbReference type="NCBI Taxonomy" id="1703946"/>
    <lineage>
        <taxon>Bacteria</taxon>
        <taxon>Pseudomonadati</taxon>
        <taxon>Bacteroidota</taxon>
        <taxon>Flavobacteriia</taxon>
        <taxon>Flavobacteriales</taxon>
        <taxon>Flavobacteriaceae</taxon>
        <taxon>Mesonia</taxon>
    </lineage>
</organism>
<keyword evidence="2" id="KW-1185">Reference proteome</keyword>
<accession>A0ABW5SET0</accession>
<proteinExistence type="predicted"/>
<dbReference type="Proteomes" id="UP001597357">
    <property type="component" value="Unassembled WGS sequence"/>
</dbReference>
<evidence type="ECO:0000313" key="2">
    <source>
        <dbReference type="Proteomes" id="UP001597357"/>
    </source>
</evidence>
<evidence type="ECO:0000313" key="1">
    <source>
        <dbReference type="EMBL" id="MFD2698154.1"/>
    </source>
</evidence>
<dbReference type="Pfam" id="PF16125">
    <property type="entry name" value="DUF4837"/>
    <property type="match status" value="1"/>
</dbReference>
<sequence length="326" mass="37069">MINKIFGLLLASFLVLGCEEQPKDAKANLPDSNGRINNVSVVIDHALWEGKIGEEIRSVLAATVDGLTHQEPLFTMNQIPPSAFDGFVRSNRTFLKIGKSAQAYFEIVQDTFARPQTGVFVYAPTQEELIKLLDNNKDAIVSSLKKTELKEQQNRIAKSLKPDQVIREKLGVSLNFPTAYRYAKQEDNFFWIRKDIPKGTMEILLYEVPFHTIEKDTNIVGNIIKMRDSIGKQHIPGPRDGSYLVTEDAYAPYLFETQIDGKFAYESRGVWEVKNAFMAGPFINFAVKDEKNKRYVILEGFVFRPSTNKRDHVFELEAILRSAKIN</sequence>
<protein>
    <submittedName>
        <fullName evidence="1">DUF4837 family protein</fullName>
    </submittedName>
</protein>